<dbReference type="EMBL" id="CP034459">
    <property type="protein sequence ID" value="QBM89161.1"/>
    <property type="molecule type" value="Genomic_DNA"/>
</dbReference>
<evidence type="ECO:0000313" key="2">
    <source>
        <dbReference type="EMBL" id="QBM89161.1"/>
    </source>
</evidence>
<keyword evidence="1" id="KW-0812">Transmembrane</keyword>
<evidence type="ECO:0000313" key="3">
    <source>
        <dbReference type="Proteomes" id="UP000292447"/>
    </source>
</evidence>
<keyword evidence="1" id="KW-1133">Transmembrane helix</keyword>
<reference evidence="3" key="1">
    <citation type="submission" date="2019-03" db="EMBL/GenBank/DDBJ databases">
        <title>Snf2 controls pulcherriminic acid biosynthesis and connects pigmentation and antifungal activity of the yeast Metschnikowia pulcherrima.</title>
        <authorList>
            <person name="Gore-Lloyd D."/>
            <person name="Sumann I."/>
            <person name="Brachmann A.O."/>
            <person name="Schneeberger K."/>
            <person name="Ortiz-Merino R.A."/>
            <person name="Moreno-Beltran M."/>
            <person name="Schlaefli M."/>
            <person name="Kirner P."/>
            <person name="Santos Kron A."/>
            <person name="Wolfe K.H."/>
            <person name="Piel J."/>
            <person name="Ahrens C.H."/>
            <person name="Henk D."/>
            <person name="Freimoser F.M."/>
        </authorList>
    </citation>
    <scope>NUCLEOTIDE SEQUENCE [LARGE SCALE GENOMIC DNA]</scope>
    <source>
        <strain evidence="3">APC 1.2</strain>
    </source>
</reference>
<name>A0A4P6XT39_9ASCO</name>
<organism evidence="2 3">
    <name type="scientific">Metschnikowia aff. pulcherrima</name>
    <dbReference type="NCBI Taxonomy" id="2163413"/>
    <lineage>
        <taxon>Eukaryota</taxon>
        <taxon>Fungi</taxon>
        <taxon>Dikarya</taxon>
        <taxon>Ascomycota</taxon>
        <taxon>Saccharomycotina</taxon>
        <taxon>Pichiomycetes</taxon>
        <taxon>Metschnikowiaceae</taxon>
        <taxon>Metschnikowia</taxon>
    </lineage>
</organism>
<evidence type="ECO:0000256" key="1">
    <source>
        <dbReference type="SAM" id="Phobius"/>
    </source>
</evidence>
<protein>
    <submittedName>
        <fullName evidence="2">Uncharacterized protein</fullName>
    </submittedName>
</protein>
<gene>
    <name evidence="2" type="ORF">METSCH_D02240</name>
</gene>
<feature type="transmembrane region" description="Helical" evidence="1">
    <location>
        <begin position="48"/>
        <end position="70"/>
    </location>
</feature>
<dbReference type="AlphaFoldDB" id="A0A4P6XT39"/>
<accession>A0A4P6XT39</accession>
<sequence length="291" mass="33537">MLYVKRCNMNNQGYLSFSLSRAQRSSLEIVSSSIKGIRSRRLLNFERIFYCFIMNLYILFSLIATLVISVPVELPAIDDRLDSLMVFIEGAYRPTHNDATTYSANSKSLPSEGGKRLVDYNEKDLDDFIFPEEDAEEEVQGILEHIMSLNPITQNARLRILIMERFSWNDSPYLLLHSECLDRIVQKTKELIQHFEIAGKDAESVKNQNIYEAMIALENLRQVLKDYVTNIHHLPDVKTKIQSLADNAISRLTVAHLSTELATFKESTLYKYFALVHRLLLIAINKLTRDN</sequence>
<keyword evidence="3" id="KW-1185">Reference proteome</keyword>
<proteinExistence type="predicted"/>
<dbReference type="Proteomes" id="UP000292447">
    <property type="component" value="Chromosome IV"/>
</dbReference>
<keyword evidence="1" id="KW-0472">Membrane</keyword>